<organism evidence="1 2">
    <name type="scientific">Ruminococcus bicirculans</name>
    <name type="common">ex Wegman et al. 2014</name>
    <dbReference type="NCBI Taxonomy" id="1160721"/>
    <lineage>
        <taxon>Bacteria</taxon>
        <taxon>Bacillati</taxon>
        <taxon>Bacillota</taxon>
        <taxon>Clostridia</taxon>
        <taxon>Eubacteriales</taxon>
        <taxon>Oscillospiraceae</taxon>
        <taxon>Ruminococcus</taxon>
    </lineage>
</organism>
<name>A0AAW6DUD4_9FIRM</name>
<reference evidence="1" key="1">
    <citation type="submission" date="2023-01" db="EMBL/GenBank/DDBJ databases">
        <title>Human gut microbiome strain richness.</title>
        <authorList>
            <person name="Chen-Liaw A."/>
        </authorList>
    </citation>
    <scope>NUCLEOTIDE SEQUENCE</scope>
    <source>
        <strain evidence="1">D59st1_B8_D59t2_181005</strain>
    </source>
</reference>
<sequence length="46" mass="5030">MIYNHFQPAPVPRARGDDTFTAIFDADTVRKDKTADCSLTPGSSKS</sequence>
<dbReference type="AlphaFoldDB" id="A0AAW6DUD4"/>
<comment type="caution">
    <text evidence="1">The sequence shown here is derived from an EMBL/GenBank/DDBJ whole genome shotgun (WGS) entry which is preliminary data.</text>
</comment>
<gene>
    <name evidence="1" type="ORF">PNV70_03450</name>
</gene>
<dbReference type="Proteomes" id="UP001211421">
    <property type="component" value="Unassembled WGS sequence"/>
</dbReference>
<accession>A0AAW6DUD4</accession>
<evidence type="ECO:0000313" key="1">
    <source>
        <dbReference type="EMBL" id="MDB8741123.1"/>
    </source>
</evidence>
<proteinExistence type="predicted"/>
<dbReference type="EMBL" id="JAQMLS010000002">
    <property type="protein sequence ID" value="MDB8741123.1"/>
    <property type="molecule type" value="Genomic_DNA"/>
</dbReference>
<evidence type="ECO:0000313" key="2">
    <source>
        <dbReference type="Proteomes" id="UP001211421"/>
    </source>
</evidence>
<dbReference type="RefSeq" id="WP_195221667.1">
    <property type="nucleotide sequence ID" value="NZ_CAKXNL010000009.1"/>
</dbReference>
<protein>
    <submittedName>
        <fullName evidence="1">Uncharacterized protein</fullName>
    </submittedName>
</protein>